<keyword evidence="10" id="KW-1185">Reference proteome</keyword>
<dbReference type="SUPFAM" id="SSF51206">
    <property type="entry name" value="cAMP-binding domain-like"/>
    <property type="match status" value="1"/>
</dbReference>
<feature type="binding site" evidence="6">
    <location>
        <position position="188"/>
    </location>
    <ligand>
        <name>substrate</name>
    </ligand>
</feature>
<feature type="binding site" evidence="6">
    <location>
        <position position="258"/>
    </location>
    <ligand>
        <name>substrate</name>
    </ligand>
</feature>
<feature type="binding site" evidence="6">
    <location>
        <position position="63"/>
    </location>
    <ligand>
        <name>substrate</name>
    </ligand>
</feature>
<evidence type="ECO:0000313" key="9">
    <source>
        <dbReference type="EMBL" id="GAA2083351.1"/>
    </source>
</evidence>
<dbReference type="InterPro" id="IPR018490">
    <property type="entry name" value="cNMP-bd_dom_sf"/>
</dbReference>
<comment type="similarity">
    <text evidence="1 6">Belongs to the glutaminase family.</text>
</comment>
<dbReference type="Gene3D" id="2.60.120.10">
    <property type="entry name" value="Jelly Rolls"/>
    <property type="match status" value="1"/>
</dbReference>
<evidence type="ECO:0000256" key="5">
    <source>
        <dbReference type="ARBA" id="ARBA00049534"/>
    </source>
</evidence>
<comment type="subunit">
    <text evidence="2 6">Homotetramer.</text>
</comment>
<dbReference type="NCBIfam" id="NF002134">
    <property type="entry name" value="PRK00971.1-4"/>
    <property type="match status" value="1"/>
</dbReference>
<dbReference type="InterPro" id="IPR002645">
    <property type="entry name" value="STAS_dom"/>
</dbReference>
<comment type="catalytic activity">
    <reaction evidence="5 6">
        <text>L-glutamine + H2O = L-glutamate + NH4(+)</text>
        <dbReference type="Rhea" id="RHEA:15889"/>
        <dbReference type="ChEBI" id="CHEBI:15377"/>
        <dbReference type="ChEBI" id="CHEBI:28938"/>
        <dbReference type="ChEBI" id="CHEBI:29985"/>
        <dbReference type="ChEBI" id="CHEBI:58359"/>
        <dbReference type="EC" id="3.5.1.2"/>
    </reaction>
</comment>
<dbReference type="EMBL" id="BAAAPY010000010">
    <property type="protein sequence ID" value="GAA2083351.1"/>
    <property type="molecule type" value="Genomic_DNA"/>
</dbReference>
<dbReference type="PANTHER" id="PTHR12544">
    <property type="entry name" value="GLUTAMINASE"/>
    <property type="match status" value="1"/>
</dbReference>
<dbReference type="SMART" id="SM00100">
    <property type="entry name" value="cNMP"/>
    <property type="match status" value="1"/>
</dbReference>
<dbReference type="PANTHER" id="PTHR12544:SF29">
    <property type="entry name" value="GLUTAMINASE"/>
    <property type="match status" value="1"/>
</dbReference>
<dbReference type="Proteomes" id="UP001501480">
    <property type="component" value="Unassembled WGS sequence"/>
</dbReference>
<dbReference type="InterPro" id="IPR036513">
    <property type="entry name" value="STAS_dom_sf"/>
</dbReference>
<dbReference type="Pfam" id="PF00027">
    <property type="entry name" value="cNMP_binding"/>
    <property type="match status" value="1"/>
</dbReference>
<evidence type="ECO:0000256" key="3">
    <source>
        <dbReference type="ARBA" id="ARBA00012918"/>
    </source>
</evidence>
<dbReference type="NCBIfam" id="TIGR03814">
    <property type="entry name" value="Gln_ase"/>
    <property type="match status" value="1"/>
</dbReference>
<dbReference type="PROSITE" id="PS50042">
    <property type="entry name" value="CNMP_BINDING_3"/>
    <property type="match status" value="1"/>
</dbReference>
<feature type="domain" description="STAS" evidence="8">
    <location>
        <begin position="346"/>
        <end position="408"/>
    </location>
</feature>
<dbReference type="InterPro" id="IPR014710">
    <property type="entry name" value="RmlC-like_jellyroll"/>
</dbReference>
<protein>
    <recommendedName>
        <fullName evidence="3 6">Glutaminase</fullName>
        <ecNumber evidence="3 6">3.5.1.2</ecNumber>
    </recommendedName>
</protein>
<name>A0ABP5HSV3_9ACTN</name>
<dbReference type="Gene3D" id="3.40.710.10">
    <property type="entry name" value="DD-peptidase/beta-lactamase superfamily"/>
    <property type="match status" value="1"/>
</dbReference>
<feature type="binding site" evidence="6">
    <location>
        <position position="164"/>
    </location>
    <ligand>
        <name>substrate</name>
    </ligand>
</feature>
<organism evidence="9 10">
    <name type="scientific">Aeromicrobium halocynthiae</name>
    <dbReference type="NCBI Taxonomy" id="560557"/>
    <lineage>
        <taxon>Bacteria</taxon>
        <taxon>Bacillati</taxon>
        <taxon>Actinomycetota</taxon>
        <taxon>Actinomycetes</taxon>
        <taxon>Propionibacteriales</taxon>
        <taxon>Nocardioidaceae</taxon>
        <taxon>Aeromicrobium</taxon>
    </lineage>
</organism>
<evidence type="ECO:0000259" key="7">
    <source>
        <dbReference type="PROSITE" id="PS50042"/>
    </source>
</evidence>
<dbReference type="HAMAP" id="MF_00313">
    <property type="entry name" value="Glutaminase"/>
    <property type="match status" value="1"/>
</dbReference>
<dbReference type="InterPro" id="IPR000595">
    <property type="entry name" value="cNMP-bd_dom"/>
</dbReference>
<feature type="binding site" evidence="6">
    <location>
        <position position="240"/>
    </location>
    <ligand>
        <name>substrate</name>
    </ligand>
</feature>
<sequence>MKNPVQQYLEEIVEACAGTSGAVADYIPELAEADPDRFALCLATVDGRVYTVGDAEARFSIQSISKPFTYALALQDSGKEAVAEKVGVEPSGDAFNEISLAPDSGRPFNPMINAGAITTTSLLAGEDGDERFARALEGFGRFAGRELDVDEAIYDSELSTAHRNRAIAHMLREFSILEGDPEDVLAQYVRQCSISVDTQDLALMAATLANGGVQPRTGEEVLDAQLVEHVLSVMTTCGMYDAAGDWVTAVGMPAKSGVSGGIIGVLPGQVGIAVFSPRLDSHGNSARGVTLFERMSHDMELHIMHVSRGSRSALRASFPLSQARSRRRRTTAEQEALDRVSDRCRVYELHGDLLFSGAESVVRSIVDDDPELAVLDFTHVNEIATVSRQTLIALRDRLRECGAEAVVVDPGEVIPDPDAGTDRATRRFPDVTSALAWAEDELIRRHCGDLTTSDPVGEHPLMSGLSDHASEVVRAALESREHADGEIVLEAGGDFSGVHLIIDGRAVACAEAPDGSRMNLVTMEPGTSFGELALGTEDVQETEIRADGDLSLLVLSADSIERITEDDPAVGLEMWRAMARDGYRVADKALRRGATRLA</sequence>
<feature type="binding site" evidence="6">
    <location>
        <position position="157"/>
    </location>
    <ligand>
        <name>substrate</name>
    </ligand>
</feature>
<feature type="binding site" evidence="6">
    <location>
        <position position="113"/>
    </location>
    <ligand>
        <name>substrate</name>
    </ligand>
</feature>
<accession>A0ABP5HSV3</accession>
<dbReference type="RefSeq" id="WP_344329430.1">
    <property type="nucleotide sequence ID" value="NZ_BAAAPY010000010.1"/>
</dbReference>
<dbReference type="InterPro" id="IPR015868">
    <property type="entry name" value="Glutaminase"/>
</dbReference>
<comment type="caution">
    <text evidence="9">The sequence shown here is derived from an EMBL/GenBank/DDBJ whole genome shotgun (WGS) entry which is preliminary data.</text>
</comment>
<dbReference type="InterPro" id="IPR012338">
    <property type="entry name" value="Beta-lactam/transpept-like"/>
</dbReference>
<dbReference type="CDD" id="cd00038">
    <property type="entry name" value="CAP_ED"/>
    <property type="match status" value="1"/>
</dbReference>
<dbReference type="Gene3D" id="3.30.750.24">
    <property type="entry name" value="STAS domain"/>
    <property type="match status" value="1"/>
</dbReference>
<evidence type="ECO:0000256" key="1">
    <source>
        <dbReference type="ARBA" id="ARBA00011076"/>
    </source>
</evidence>
<proteinExistence type="inferred from homology"/>
<dbReference type="SUPFAM" id="SSF56601">
    <property type="entry name" value="beta-lactamase/transpeptidase-like"/>
    <property type="match status" value="1"/>
</dbReference>
<evidence type="ECO:0000256" key="4">
    <source>
        <dbReference type="ARBA" id="ARBA00022801"/>
    </source>
</evidence>
<dbReference type="PROSITE" id="PS50801">
    <property type="entry name" value="STAS"/>
    <property type="match status" value="1"/>
</dbReference>
<reference evidence="10" key="1">
    <citation type="journal article" date="2019" name="Int. J. Syst. Evol. Microbiol.">
        <title>The Global Catalogue of Microorganisms (GCM) 10K type strain sequencing project: providing services to taxonomists for standard genome sequencing and annotation.</title>
        <authorList>
            <consortium name="The Broad Institute Genomics Platform"/>
            <consortium name="The Broad Institute Genome Sequencing Center for Infectious Disease"/>
            <person name="Wu L."/>
            <person name="Ma J."/>
        </authorList>
    </citation>
    <scope>NUCLEOTIDE SEQUENCE [LARGE SCALE GENOMIC DNA]</scope>
    <source>
        <strain evidence="10">JCM 15749</strain>
    </source>
</reference>
<feature type="domain" description="Cyclic nucleotide-binding" evidence="7">
    <location>
        <begin position="461"/>
        <end position="563"/>
    </location>
</feature>
<evidence type="ECO:0000256" key="2">
    <source>
        <dbReference type="ARBA" id="ARBA00011881"/>
    </source>
</evidence>
<evidence type="ECO:0000256" key="6">
    <source>
        <dbReference type="HAMAP-Rule" id="MF_00313"/>
    </source>
</evidence>
<keyword evidence="6" id="KW-0007">Acetylation</keyword>
<dbReference type="Pfam" id="PF04960">
    <property type="entry name" value="Glutaminase"/>
    <property type="match status" value="1"/>
</dbReference>
<dbReference type="EC" id="3.5.1.2" evidence="3 6"/>
<dbReference type="SUPFAM" id="SSF52091">
    <property type="entry name" value="SpoIIaa-like"/>
    <property type="match status" value="1"/>
</dbReference>
<evidence type="ECO:0000259" key="8">
    <source>
        <dbReference type="PROSITE" id="PS50801"/>
    </source>
</evidence>
<keyword evidence="4 6" id="KW-0378">Hydrolase</keyword>
<evidence type="ECO:0000313" key="10">
    <source>
        <dbReference type="Proteomes" id="UP001501480"/>
    </source>
</evidence>
<gene>
    <name evidence="6" type="primary">glsA</name>
    <name evidence="9" type="ORF">GCM10009821_25570</name>
</gene>